<evidence type="ECO:0000313" key="3">
    <source>
        <dbReference type="EMBL" id="KAF5828299.1"/>
    </source>
</evidence>
<evidence type="ECO:0000313" key="4">
    <source>
        <dbReference type="Proteomes" id="UP000815325"/>
    </source>
</evidence>
<feature type="region of interest" description="Disordered" evidence="1">
    <location>
        <begin position="106"/>
        <end position="200"/>
    </location>
</feature>
<feature type="compositionally biased region" description="Low complexity" evidence="1">
    <location>
        <begin position="128"/>
        <end position="141"/>
    </location>
</feature>
<organism evidence="3 4">
    <name type="scientific">Dunaliella salina</name>
    <name type="common">Green alga</name>
    <name type="synonym">Protococcus salinus</name>
    <dbReference type="NCBI Taxonomy" id="3046"/>
    <lineage>
        <taxon>Eukaryota</taxon>
        <taxon>Viridiplantae</taxon>
        <taxon>Chlorophyta</taxon>
        <taxon>core chlorophytes</taxon>
        <taxon>Chlorophyceae</taxon>
        <taxon>CS clade</taxon>
        <taxon>Chlamydomonadales</taxon>
        <taxon>Dunaliellaceae</taxon>
        <taxon>Dunaliella</taxon>
    </lineage>
</organism>
<gene>
    <name evidence="3" type="ORF">DUNSADRAFT_17847</name>
</gene>
<sequence>MHLLLVHCSTTLPAGSCTACVAVPASSERAPDPSLSHWMASSLRRPITDFSAAHWGSARSRAPKILSSSILLLGRAIPHPSTLARRTAGSLHACAAARCTISWGATPSPTSTTSAPHAPIPRPCAAASNSTTTWRRSTSSTGPPAVEEVTQQQDAAVPSSPAAQQDALVPASEEKVKVESTPSSQAQMRLETRGRKRQSDAAAGLRWCAQQLASSYDGFGDSEAEALAYLEQKGVECTSNCGTHRLFRFPGCNRPLRKKPLAEALGLQEKAGSARSSKNRIQLKKRGRKRQSDAAAGLRWCAQQLASSYDGFGDSEDEALAYLEQKGVECTSNCGRMRLFRFPGCSRPVRKKYLVEALGLQRKPTPEAEREDLAKALHWCAQQLASAYQGVGDNQEQALDLLRGKGVVCAKIVNGVRLFCIPGSTLPVSKDHLAAALGLQVCVWGGGTHVWHHVR</sequence>
<dbReference type="EMBL" id="MU070326">
    <property type="protein sequence ID" value="KAF5828299.1"/>
    <property type="molecule type" value="Genomic_DNA"/>
</dbReference>
<feature type="compositionally biased region" description="Basic residues" evidence="1">
    <location>
        <begin position="277"/>
        <end position="289"/>
    </location>
</feature>
<accession>A0ABQ7G112</accession>
<evidence type="ECO:0000256" key="2">
    <source>
        <dbReference type="SAM" id="SignalP"/>
    </source>
</evidence>
<feature type="compositionally biased region" description="Low complexity" evidence="1">
    <location>
        <begin position="106"/>
        <end position="117"/>
    </location>
</feature>
<dbReference type="Proteomes" id="UP000815325">
    <property type="component" value="Unassembled WGS sequence"/>
</dbReference>
<feature type="chain" id="PRO_5045395859" evidence="2">
    <location>
        <begin position="17"/>
        <end position="455"/>
    </location>
</feature>
<evidence type="ECO:0000256" key="1">
    <source>
        <dbReference type="SAM" id="MobiDB-lite"/>
    </source>
</evidence>
<protein>
    <submittedName>
        <fullName evidence="3">Uncharacterized protein</fullName>
    </submittedName>
</protein>
<proteinExistence type="predicted"/>
<feature type="signal peptide" evidence="2">
    <location>
        <begin position="1"/>
        <end position="16"/>
    </location>
</feature>
<keyword evidence="4" id="KW-1185">Reference proteome</keyword>
<reference evidence="3" key="1">
    <citation type="submission" date="2017-08" db="EMBL/GenBank/DDBJ databases">
        <authorList>
            <person name="Polle J.E."/>
            <person name="Barry K."/>
            <person name="Cushman J."/>
            <person name="Schmutz J."/>
            <person name="Tran D."/>
            <person name="Hathwaick L.T."/>
            <person name="Yim W.C."/>
            <person name="Jenkins J."/>
            <person name="Mckie-Krisberg Z.M."/>
            <person name="Prochnik S."/>
            <person name="Lindquist E."/>
            <person name="Dockter R.B."/>
            <person name="Adam C."/>
            <person name="Molina H."/>
            <person name="Bunkerborg J."/>
            <person name="Jin E."/>
            <person name="Buchheim M."/>
            <person name="Magnuson J."/>
        </authorList>
    </citation>
    <scope>NUCLEOTIDE SEQUENCE</scope>
    <source>
        <strain evidence="3">CCAP 19/18</strain>
    </source>
</reference>
<name>A0ABQ7G112_DUNSA</name>
<keyword evidence="2" id="KW-0732">Signal</keyword>
<feature type="region of interest" description="Disordered" evidence="1">
    <location>
        <begin position="267"/>
        <end position="290"/>
    </location>
</feature>
<feature type="compositionally biased region" description="Basic and acidic residues" evidence="1">
    <location>
        <begin position="190"/>
        <end position="199"/>
    </location>
</feature>
<comment type="caution">
    <text evidence="3">The sequence shown here is derived from an EMBL/GenBank/DDBJ whole genome shotgun (WGS) entry which is preliminary data.</text>
</comment>